<feature type="domain" description="Reverse transcriptase" evidence="2">
    <location>
        <begin position="35"/>
        <end position="203"/>
    </location>
</feature>
<name>A0ABC9YEP7_GRUJA</name>
<dbReference type="InterPro" id="IPR043502">
    <property type="entry name" value="DNA/RNA_pol_sf"/>
</dbReference>
<sequence>MPPGHSQVYGAGWDPPESTEGAGGGACQATLHHLSAVLNGEVPDDWRLANVTPIYKKGRKEDPGNYRPVSLTSVPGKVMEQFILSALTRQVQDNQGIRPSQHGFMKGRSCLTNLISFYDKVTRLVDEGKAVDVIYLDFSKAFDTVSHSILLEKLGAHGLDRCTLCWVKNWLEGRAQRVVVNGVKSSWWPVTSGVPQGSVLGPV</sequence>
<evidence type="ECO:0000313" key="3">
    <source>
        <dbReference type="EMBL" id="GAB0208052.1"/>
    </source>
</evidence>
<accession>A0ABC9YEP7</accession>
<organism evidence="3 4">
    <name type="scientific">Grus japonensis</name>
    <name type="common">Japanese crane</name>
    <name type="synonym">Red-crowned crane</name>
    <dbReference type="NCBI Taxonomy" id="30415"/>
    <lineage>
        <taxon>Eukaryota</taxon>
        <taxon>Metazoa</taxon>
        <taxon>Chordata</taxon>
        <taxon>Craniata</taxon>
        <taxon>Vertebrata</taxon>
        <taxon>Euteleostomi</taxon>
        <taxon>Archelosauria</taxon>
        <taxon>Archosauria</taxon>
        <taxon>Dinosauria</taxon>
        <taxon>Saurischia</taxon>
        <taxon>Theropoda</taxon>
        <taxon>Coelurosauria</taxon>
        <taxon>Aves</taxon>
        <taxon>Neognathae</taxon>
        <taxon>Neoaves</taxon>
        <taxon>Gruiformes</taxon>
        <taxon>Gruidae</taxon>
        <taxon>Grus</taxon>
    </lineage>
</organism>
<dbReference type="AlphaFoldDB" id="A0ABC9YEP7"/>
<dbReference type="PANTHER" id="PTHR33332">
    <property type="entry name" value="REVERSE TRANSCRIPTASE DOMAIN-CONTAINING PROTEIN"/>
    <property type="match status" value="1"/>
</dbReference>
<dbReference type="Pfam" id="PF00078">
    <property type="entry name" value="RVT_1"/>
    <property type="match status" value="1"/>
</dbReference>
<keyword evidence="4" id="KW-1185">Reference proteome</keyword>
<evidence type="ECO:0000256" key="1">
    <source>
        <dbReference type="SAM" id="MobiDB-lite"/>
    </source>
</evidence>
<dbReference type="EMBL" id="BAAFJT010000248">
    <property type="protein sequence ID" value="GAB0208052.1"/>
    <property type="molecule type" value="Genomic_DNA"/>
</dbReference>
<dbReference type="InterPro" id="IPR000477">
    <property type="entry name" value="RT_dom"/>
</dbReference>
<evidence type="ECO:0000313" key="4">
    <source>
        <dbReference type="Proteomes" id="UP001623348"/>
    </source>
</evidence>
<gene>
    <name evidence="3" type="ORF">GRJ2_003270900</name>
</gene>
<comment type="caution">
    <text evidence="3">The sequence shown here is derived from an EMBL/GenBank/DDBJ whole genome shotgun (WGS) entry which is preliminary data.</text>
</comment>
<reference evidence="3 4" key="1">
    <citation type="submission" date="2024-06" db="EMBL/GenBank/DDBJ databases">
        <title>The draft genome of Grus japonensis, version 3.</title>
        <authorList>
            <person name="Nabeshima K."/>
            <person name="Suzuki S."/>
            <person name="Onuma M."/>
        </authorList>
    </citation>
    <scope>NUCLEOTIDE SEQUENCE [LARGE SCALE GENOMIC DNA]</scope>
    <source>
        <strain evidence="3 4">451A</strain>
    </source>
</reference>
<dbReference type="PROSITE" id="PS50878">
    <property type="entry name" value="RT_POL"/>
    <property type="match status" value="1"/>
</dbReference>
<protein>
    <submittedName>
        <fullName evidence="3">Mitochondrial enolase superfamily member 1</fullName>
    </submittedName>
</protein>
<dbReference type="CDD" id="cd01650">
    <property type="entry name" value="RT_nLTR_like"/>
    <property type="match status" value="1"/>
</dbReference>
<feature type="region of interest" description="Disordered" evidence="1">
    <location>
        <begin position="1"/>
        <end position="26"/>
    </location>
</feature>
<evidence type="ECO:0000259" key="2">
    <source>
        <dbReference type="PROSITE" id="PS50878"/>
    </source>
</evidence>
<proteinExistence type="predicted"/>
<dbReference type="Proteomes" id="UP001623348">
    <property type="component" value="Unassembled WGS sequence"/>
</dbReference>
<dbReference type="SUPFAM" id="SSF56672">
    <property type="entry name" value="DNA/RNA polymerases"/>
    <property type="match status" value="1"/>
</dbReference>